<keyword evidence="5" id="KW-1185">Reference proteome</keyword>
<dbReference type="GO" id="GO:0003747">
    <property type="term" value="F:translation release factor activity"/>
    <property type="evidence" value="ECO:0007669"/>
    <property type="project" value="InterPro"/>
</dbReference>
<gene>
    <name evidence="4" type="ORF">AX018_1002155</name>
</gene>
<comment type="similarity">
    <text evidence="1">Belongs to the prokaryotic/mitochondrial release factor family.</text>
</comment>
<organism evidence="4 5">
    <name type="scientific">Paracidovorax anthurii</name>
    <dbReference type="NCBI Taxonomy" id="78229"/>
    <lineage>
        <taxon>Bacteria</taxon>
        <taxon>Pseudomonadati</taxon>
        <taxon>Pseudomonadota</taxon>
        <taxon>Betaproteobacteria</taxon>
        <taxon>Burkholderiales</taxon>
        <taxon>Comamonadaceae</taxon>
        <taxon>Paracidovorax</taxon>
    </lineage>
</organism>
<evidence type="ECO:0000313" key="5">
    <source>
        <dbReference type="Proteomes" id="UP000248856"/>
    </source>
</evidence>
<proteinExistence type="inferred from homology"/>
<feature type="domain" description="Prokaryotic-type class I peptide chain release factors" evidence="3">
    <location>
        <begin position="19"/>
        <end position="35"/>
    </location>
</feature>
<dbReference type="PANTHER" id="PTHR47814">
    <property type="entry name" value="PEPTIDYL-TRNA HYDROLASE ARFB"/>
    <property type="match status" value="1"/>
</dbReference>
<evidence type="ECO:0000256" key="1">
    <source>
        <dbReference type="ARBA" id="ARBA00010835"/>
    </source>
</evidence>
<protein>
    <submittedName>
        <fullName evidence="4">Ribosome-associated protein</fullName>
    </submittedName>
</protein>
<comment type="caution">
    <text evidence="4">The sequence shown here is derived from an EMBL/GenBank/DDBJ whole genome shotgun (WGS) entry which is preliminary data.</text>
</comment>
<dbReference type="GO" id="GO:0004045">
    <property type="term" value="F:peptidyl-tRNA hydrolase activity"/>
    <property type="evidence" value="ECO:0007669"/>
    <property type="project" value="TreeGrafter"/>
</dbReference>
<dbReference type="AlphaFoldDB" id="A0A328ZKN1"/>
<dbReference type="EMBL" id="QLTA01000002">
    <property type="protein sequence ID" value="RAR86194.1"/>
    <property type="molecule type" value="Genomic_DNA"/>
</dbReference>
<dbReference type="InterPro" id="IPR045853">
    <property type="entry name" value="Pep_chain_release_fac_I_sf"/>
</dbReference>
<name>A0A328ZKN1_9BURK</name>
<dbReference type="GO" id="GO:0043022">
    <property type="term" value="F:ribosome binding"/>
    <property type="evidence" value="ECO:0007669"/>
    <property type="project" value="TreeGrafter"/>
</dbReference>
<dbReference type="SUPFAM" id="SSF75620">
    <property type="entry name" value="Release factor"/>
    <property type="match status" value="1"/>
</dbReference>
<dbReference type="RefSeq" id="WP_111875611.1">
    <property type="nucleotide sequence ID" value="NZ_CBCSGC010000164.1"/>
</dbReference>
<dbReference type="PROSITE" id="PS00745">
    <property type="entry name" value="RF_PROK_I"/>
    <property type="match status" value="1"/>
</dbReference>
<evidence type="ECO:0000259" key="3">
    <source>
        <dbReference type="PROSITE" id="PS00745"/>
    </source>
</evidence>
<accession>A0A328ZKN1</accession>
<feature type="region of interest" description="Disordered" evidence="2">
    <location>
        <begin position="97"/>
        <end position="135"/>
    </location>
</feature>
<reference evidence="4 5" key="1">
    <citation type="submission" date="2018-06" db="EMBL/GenBank/DDBJ databases">
        <title>Genomic Encyclopedia of Archaeal and Bacterial Type Strains, Phase II (KMG-II): from individual species to whole genera.</title>
        <authorList>
            <person name="Goeker M."/>
        </authorList>
    </citation>
    <scope>NUCLEOTIDE SEQUENCE [LARGE SCALE GENOMIC DNA]</scope>
    <source>
        <strain evidence="4 5">CFPB 3232</strain>
    </source>
</reference>
<evidence type="ECO:0000256" key="2">
    <source>
        <dbReference type="SAM" id="MobiDB-lite"/>
    </source>
</evidence>
<sequence>MDAGTPRVDEREVAFTALRAQGPGGQNVNKVSSAVQLRFDVPASSLPEAVKARLLAVRDARITQAGVVLIKAQRFRTQEANRADALQRLQALVDGAAQVPRARRATKPTRGSQQRRLESKRQRSGTKALRGAVRD</sequence>
<dbReference type="Proteomes" id="UP000248856">
    <property type="component" value="Unassembled WGS sequence"/>
</dbReference>
<dbReference type="PANTHER" id="PTHR47814:SF1">
    <property type="entry name" value="PEPTIDYL-TRNA HYDROLASE ARFB"/>
    <property type="match status" value="1"/>
</dbReference>
<dbReference type="OrthoDB" id="9815709at2"/>
<dbReference type="GO" id="GO:0072344">
    <property type="term" value="P:rescue of stalled ribosome"/>
    <property type="evidence" value="ECO:0007669"/>
    <property type="project" value="TreeGrafter"/>
</dbReference>
<dbReference type="InterPro" id="IPR000352">
    <property type="entry name" value="Pep_chain_release_fac_I"/>
</dbReference>
<dbReference type="NCBIfam" id="NF006718">
    <property type="entry name" value="PRK09256.1"/>
    <property type="match status" value="1"/>
</dbReference>
<dbReference type="Gene3D" id="3.30.160.20">
    <property type="match status" value="1"/>
</dbReference>
<evidence type="ECO:0000313" key="4">
    <source>
        <dbReference type="EMBL" id="RAR86194.1"/>
    </source>
</evidence>
<dbReference type="Pfam" id="PF00472">
    <property type="entry name" value="RF-1"/>
    <property type="match status" value="1"/>
</dbReference>